<reference evidence="1" key="2">
    <citation type="journal article" date="2015" name="Fish Shellfish Immunol.">
        <title>Early steps in the European eel (Anguilla anguilla)-Vibrio vulnificus interaction in the gills: Role of the RtxA13 toxin.</title>
        <authorList>
            <person name="Callol A."/>
            <person name="Pajuelo D."/>
            <person name="Ebbesson L."/>
            <person name="Teles M."/>
            <person name="MacKenzie S."/>
            <person name="Amaro C."/>
        </authorList>
    </citation>
    <scope>NUCLEOTIDE SEQUENCE</scope>
</reference>
<accession>A0A0E9UYF5</accession>
<evidence type="ECO:0000313" key="1">
    <source>
        <dbReference type="EMBL" id="JAH70832.1"/>
    </source>
</evidence>
<protein>
    <submittedName>
        <fullName evidence="1">Uncharacterized protein</fullName>
    </submittedName>
</protein>
<reference evidence="1" key="1">
    <citation type="submission" date="2014-11" db="EMBL/GenBank/DDBJ databases">
        <authorList>
            <person name="Amaro Gonzalez C."/>
        </authorList>
    </citation>
    <scope>NUCLEOTIDE SEQUENCE</scope>
</reference>
<name>A0A0E9UYF5_ANGAN</name>
<organism evidence="1">
    <name type="scientific">Anguilla anguilla</name>
    <name type="common">European freshwater eel</name>
    <name type="synonym">Muraena anguilla</name>
    <dbReference type="NCBI Taxonomy" id="7936"/>
    <lineage>
        <taxon>Eukaryota</taxon>
        <taxon>Metazoa</taxon>
        <taxon>Chordata</taxon>
        <taxon>Craniata</taxon>
        <taxon>Vertebrata</taxon>
        <taxon>Euteleostomi</taxon>
        <taxon>Actinopterygii</taxon>
        <taxon>Neopterygii</taxon>
        <taxon>Teleostei</taxon>
        <taxon>Anguilliformes</taxon>
        <taxon>Anguillidae</taxon>
        <taxon>Anguilla</taxon>
    </lineage>
</organism>
<proteinExistence type="predicted"/>
<dbReference type="EMBL" id="GBXM01037745">
    <property type="protein sequence ID" value="JAH70832.1"/>
    <property type="molecule type" value="Transcribed_RNA"/>
</dbReference>
<dbReference type="AlphaFoldDB" id="A0A0E9UYF5"/>
<sequence>MERGRDTNCAHHLSPTATASSATTVTCSST</sequence>